<evidence type="ECO:0000256" key="2">
    <source>
        <dbReference type="ARBA" id="ARBA00007422"/>
    </source>
</evidence>
<evidence type="ECO:0000256" key="8">
    <source>
        <dbReference type="RuleBase" id="RU363013"/>
    </source>
</evidence>
<dbReference type="EMBL" id="WAIE01000005">
    <property type="protein sequence ID" value="KAB1441057.1"/>
    <property type="molecule type" value="Genomic_DNA"/>
</dbReference>
<dbReference type="InterPro" id="IPR000652">
    <property type="entry name" value="Triosephosphate_isomerase"/>
</dbReference>
<evidence type="ECO:0000313" key="9">
    <source>
        <dbReference type="EMBL" id="KAB1441057.1"/>
    </source>
</evidence>
<dbReference type="InterPro" id="IPR020861">
    <property type="entry name" value="Triosephosphate_isomerase_AS"/>
</dbReference>
<dbReference type="InterPro" id="IPR013785">
    <property type="entry name" value="Aldolase_TIM"/>
</dbReference>
<accession>A0A6N6MZY8</accession>
<dbReference type="UniPathway" id="UPA00138"/>
<comment type="pathway">
    <text evidence="1 7 8">Carbohydrate degradation; glycolysis; D-glyceraldehyde 3-phosphate from glycerone phosphate: step 1/1.</text>
</comment>
<evidence type="ECO:0000256" key="1">
    <source>
        <dbReference type="ARBA" id="ARBA00004680"/>
    </source>
</evidence>
<keyword evidence="10" id="KW-1185">Reference proteome</keyword>
<dbReference type="GO" id="GO:0006094">
    <property type="term" value="P:gluconeogenesis"/>
    <property type="evidence" value="ECO:0007669"/>
    <property type="project" value="UniProtKB-UniRule"/>
</dbReference>
<dbReference type="AlphaFoldDB" id="A0A6N6MZY8"/>
<keyword evidence="3 7" id="KW-0312">Gluconeogenesis</keyword>
<sequence>MKKLMAANWKMYKTRAEAEQTAKELVRLVGSLPEDREVLVFPPFTSIDVVTSVFEGHAGFFVGGQDFYTEQEGAFTGEIAPSMLVDCGARYGLAGHSERRHVLGETDVFVGDKTAFGLASGLKVVLCVGELLEERKADKVQEVLSRQIRAGLKGVPHDVDPASLAVAYEPVWAIGTGEVAGSDEIKDAHAICRNELIELFGDKGNDIRILYGGSVKPDNCSGIISLDNVDGVLVGGASLQGESFSKIVLA</sequence>
<dbReference type="UniPathway" id="UPA00109">
    <property type="reaction ID" value="UER00189"/>
</dbReference>
<dbReference type="Gene3D" id="3.20.20.70">
    <property type="entry name" value="Aldolase class I"/>
    <property type="match status" value="1"/>
</dbReference>
<dbReference type="PANTHER" id="PTHR21139:SF42">
    <property type="entry name" value="TRIOSEPHOSPHATE ISOMERASE"/>
    <property type="match status" value="1"/>
</dbReference>
<comment type="pathway">
    <text evidence="7 8">Carbohydrate biosynthesis; gluconeogenesis.</text>
</comment>
<dbReference type="GO" id="GO:0005829">
    <property type="term" value="C:cytosol"/>
    <property type="evidence" value="ECO:0007669"/>
    <property type="project" value="TreeGrafter"/>
</dbReference>
<feature type="binding site" evidence="7">
    <location>
        <position position="175"/>
    </location>
    <ligand>
        <name>substrate</name>
    </ligand>
</feature>
<keyword evidence="4 7" id="KW-0963">Cytoplasm</keyword>
<comment type="caution">
    <text evidence="9">The sequence shown here is derived from an EMBL/GenBank/DDBJ whole genome shotgun (WGS) entry which is preliminary data.</text>
</comment>
<dbReference type="Proteomes" id="UP000438699">
    <property type="component" value="Unassembled WGS sequence"/>
</dbReference>
<protein>
    <recommendedName>
        <fullName evidence="7 8">Triosephosphate isomerase</fullName>
        <shortName evidence="7">TIM</shortName>
        <shortName evidence="7">TPI</shortName>
        <ecNumber evidence="7 8">5.3.1.1</ecNumber>
    </recommendedName>
    <alternativeName>
        <fullName evidence="7">Triose-phosphate isomerase</fullName>
    </alternativeName>
</protein>
<comment type="catalytic activity">
    <reaction evidence="7 8">
        <text>D-glyceraldehyde 3-phosphate = dihydroxyacetone phosphate</text>
        <dbReference type="Rhea" id="RHEA:18585"/>
        <dbReference type="ChEBI" id="CHEBI:57642"/>
        <dbReference type="ChEBI" id="CHEBI:59776"/>
        <dbReference type="EC" id="5.3.1.1"/>
    </reaction>
</comment>
<dbReference type="Pfam" id="PF00121">
    <property type="entry name" value="TIM"/>
    <property type="match status" value="1"/>
</dbReference>
<name>A0A6N6MZY8_9BACT</name>
<evidence type="ECO:0000256" key="3">
    <source>
        <dbReference type="ARBA" id="ARBA00022432"/>
    </source>
</evidence>
<dbReference type="PROSITE" id="PS00171">
    <property type="entry name" value="TIM_1"/>
    <property type="match status" value="1"/>
</dbReference>
<evidence type="ECO:0000256" key="5">
    <source>
        <dbReference type="ARBA" id="ARBA00023152"/>
    </source>
</evidence>
<dbReference type="PANTHER" id="PTHR21139">
    <property type="entry name" value="TRIOSEPHOSPHATE ISOMERASE"/>
    <property type="match status" value="1"/>
</dbReference>
<feature type="active site" description="Electrophile" evidence="7">
    <location>
        <position position="96"/>
    </location>
</feature>
<feature type="active site" description="Proton acceptor" evidence="7">
    <location>
        <position position="169"/>
    </location>
</feature>
<feature type="binding site" evidence="7">
    <location>
        <begin position="235"/>
        <end position="236"/>
    </location>
    <ligand>
        <name>substrate</name>
    </ligand>
</feature>
<dbReference type="GO" id="GO:0004807">
    <property type="term" value="F:triose-phosphate isomerase activity"/>
    <property type="evidence" value="ECO:0007669"/>
    <property type="project" value="UniProtKB-UniRule"/>
</dbReference>
<evidence type="ECO:0000256" key="6">
    <source>
        <dbReference type="ARBA" id="ARBA00023235"/>
    </source>
</evidence>
<dbReference type="FunFam" id="3.20.20.70:FF:000016">
    <property type="entry name" value="Triosephosphate isomerase"/>
    <property type="match status" value="1"/>
</dbReference>
<dbReference type="GO" id="GO:0006096">
    <property type="term" value="P:glycolytic process"/>
    <property type="evidence" value="ECO:0007669"/>
    <property type="project" value="UniProtKB-UniRule"/>
</dbReference>
<feature type="binding site" evidence="7">
    <location>
        <position position="214"/>
    </location>
    <ligand>
        <name>substrate</name>
    </ligand>
</feature>
<evidence type="ECO:0000256" key="4">
    <source>
        <dbReference type="ARBA" id="ARBA00022490"/>
    </source>
</evidence>
<dbReference type="CDD" id="cd00311">
    <property type="entry name" value="TIM"/>
    <property type="match status" value="1"/>
</dbReference>
<evidence type="ECO:0000313" key="10">
    <source>
        <dbReference type="Proteomes" id="UP000438699"/>
    </source>
</evidence>
<dbReference type="PROSITE" id="PS51440">
    <property type="entry name" value="TIM_2"/>
    <property type="match status" value="1"/>
</dbReference>
<dbReference type="NCBIfam" id="TIGR00419">
    <property type="entry name" value="tim"/>
    <property type="match status" value="1"/>
</dbReference>
<gene>
    <name evidence="7" type="primary">tpiA</name>
    <name evidence="9" type="ORF">F8A88_11485</name>
</gene>
<dbReference type="GO" id="GO:0046166">
    <property type="term" value="P:glyceraldehyde-3-phosphate biosynthetic process"/>
    <property type="evidence" value="ECO:0007669"/>
    <property type="project" value="TreeGrafter"/>
</dbReference>
<keyword evidence="5 7" id="KW-0324">Glycolysis</keyword>
<organism evidence="9 10">
    <name type="scientific">Pseudodesulfovibrio senegalensis</name>
    <dbReference type="NCBI Taxonomy" id="1721087"/>
    <lineage>
        <taxon>Bacteria</taxon>
        <taxon>Pseudomonadati</taxon>
        <taxon>Thermodesulfobacteriota</taxon>
        <taxon>Desulfovibrionia</taxon>
        <taxon>Desulfovibrionales</taxon>
        <taxon>Desulfovibrionaceae</taxon>
    </lineage>
</organism>
<dbReference type="GO" id="GO:0019563">
    <property type="term" value="P:glycerol catabolic process"/>
    <property type="evidence" value="ECO:0007669"/>
    <property type="project" value="TreeGrafter"/>
</dbReference>
<dbReference type="HAMAP" id="MF_00147_B">
    <property type="entry name" value="TIM_B"/>
    <property type="match status" value="1"/>
</dbReference>
<dbReference type="InterPro" id="IPR035990">
    <property type="entry name" value="TIM_sf"/>
</dbReference>
<comment type="similarity">
    <text evidence="2 7 8">Belongs to the triosephosphate isomerase family.</text>
</comment>
<dbReference type="RefSeq" id="WP_151151312.1">
    <property type="nucleotide sequence ID" value="NZ_WAIE01000005.1"/>
</dbReference>
<evidence type="ECO:0000256" key="7">
    <source>
        <dbReference type="HAMAP-Rule" id="MF_00147"/>
    </source>
</evidence>
<feature type="binding site" evidence="7">
    <location>
        <begin position="8"/>
        <end position="10"/>
    </location>
    <ligand>
        <name>substrate</name>
    </ligand>
</feature>
<keyword evidence="6 7" id="KW-0413">Isomerase</keyword>
<comment type="subcellular location">
    <subcellularLocation>
        <location evidence="7 8">Cytoplasm</location>
    </subcellularLocation>
</comment>
<dbReference type="InterPro" id="IPR022896">
    <property type="entry name" value="TrioseP_Isoase_bac/euk"/>
</dbReference>
<dbReference type="EC" id="5.3.1.1" evidence="7 8"/>
<dbReference type="SUPFAM" id="SSF51351">
    <property type="entry name" value="Triosephosphate isomerase (TIM)"/>
    <property type="match status" value="1"/>
</dbReference>
<comment type="function">
    <text evidence="7">Involved in the gluconeogenesis. Catalyzes stereospecifically the conversion of dihydroxyacetone phosphate (DHAP) to D-glyceraldehyde-3-phosphate (G3P).</text>
</comment>
<dbReference type="OrthoDB" id="9809429at2"/>
<reference evidence="9 10" key="1">
    <citation type="journal article" date="2017" name="Int. J. Syst. Evol. Microbiol.">
        <title>Desulfovibrio senegalensis sp. nov., a mesophilic sulfate reducer isolated from marine sediment.</title>
        <authorList>
            <person name="Thioye A."/>
            <person name="Gam Z.B.A."/>
            <person name="Mbengue M."/>
            <person name="Cayol J.L."/>
            <person name="Joseph-Bartoli M."/>
            <person name="Toure-Kane C."/>
            <person name="Labat M."/>
        </authorList>
    </citation>
    <scope>NUCLEOTIDE SEQUENCE [LARGE SCALE GENOMIC DNA]</scope>
    <source>
        <strain evidence="9 10">DSM 101509</strain>
    </source>
</reference>
<proteinExistence type="inferred from homology"/>
<comment type="subunit">
    <text evidence="7 8">Homodimer.</text>
</comment>